<evidence type="ECO:0000313" key="1">
    <source>
        <dbReference type="EMBL" id="CAN92828.1"/>
    </source>
</evidence>
<name>A9GA80_SORC5</name>
<organism evidence="1 2">
    <name type="scientific">Sorangium cellulosum (strain So ce56)</name>
    <name type="common">Polyangium cellulosum (strain So ce56)</name>
    <dbReference type="NCBI Taxonomy" id="448385"/>
    <lineage>
        <taxon>Bacteria</taxon>
        <taxon>Pseudomonadati</taxon>
        <taxon>Myxococcota</taxon>
        <taxon>Polyangia</taxon>
        <taxon>Polyangiales</taxon>
        <taxon>Polyangiaceae</taxon>
        <taxon>Sorangium</taxon>
    </lineage>
</organism>
<dbReference type="AlphaFoldDB" id="A9GA80"/>
<accession>A9GA80</accession>
<reference evidence="1 2" key="1">
    <citation type="journal article" date="2007" name="Nat. Biotechnol.">
        <title>Complete genome sequence of the myxobacterium Sorangium cellulosum.</title>
        <authorList>
            <person name="Schneiker S."/>
            <person name="Perlova O."/>
            <person name="Kaiser O."/>
            <person name="Gerth K."/>
            <person name="Alici A."/>
            <person name="Altmeyer M.O."/>
            <person name="Bartels D."/>
            <person name="Bekel T."/>
            <person name="Beyer S."/>
            <person name="Bode E."/>
            <person name="Bode H.B."/>
            <person name="Bolten C.J."/>
            <person name="Choudhuri J.V."/>
            <person name="Doss S."/>
            <person name="Elnakady Y.A."/>
            <person name="Frank B."/>
            <person name="Gaigalat L."/>
            <person name="Goesmann A."/>
            <person name="Groeger C."/>
            <person name="Gross F."/>
            <person name="Jelsbak L."/>
            <person name="Jelsbak L."/>
            <person name="Kalinowski J."/>
            <person name="Kegler C."/>
            <person name="Knauber T."/>
            <person name="Konietzny S."/>
            <person name="Kopp M."/>
            <person name="Krause L."/>
            <person name="Krug D."/>
            <person name="Linke B."/>
            <person name="Mahmud T."/>
            <person name="Martinez-Arias R."/>
            <person name="McHardy A.C."/>
            <person name="Merai M."/>
            <person name="Meyer F."/>
            <person name="Mormann S."/>
            <person name="Munoz-Dorado J."/>
            <person name="Perez J."/>
            <person name="Pradella S."/>
            <person name="Rachid S."/>
            <person name="Raddatz G."/>
            <person name="Rosenau F."/>
            <person name="Rueckert C."/>
            <person name="Sasse F."/>
            <person name="Scharfe M."/>
            <person name="Schuster S.C."/>
            <person name="Suen G."/>
            <person name="Treuner-Lange A."/>
            <person name="Velicer G.J."/>
            <person name="Vorholter F.-J."/>
            <person name="Weissman K.J."/>
            <person name="Welch R.D."/>
            <person name="Wenzel S.C."/>
            <person name="Whitworth D.E."/>
            <person name="Wilhelm S."/>
            <person name="Wittmann C."/>
            <person name="Bloecker H."/>
            <person name="Puehler A."/>
            <person name="Mueller R."/>
        </authorList>
    </citation>
    <scope>NUCLEOTIDE SEQUENCE [LARGE SCALE GENOMIC DNA]</scope>
    <source>
        <strain evidence="2">So ce56</strain>
    </source>
</reference>
<evidence type="ECO:0000313" key="2">
    <source>
        <dbReference type="Proteomes" id="UP000002139"/>
    </source>
</evidence>
<dbReference type="KEGG" id="scl:sce2669"/>
<dbReference type="EMBL" id="AM746676">
    <property type="protein sequence ID" value="CAN92828.1"/>
    <property type="molecule type" value="Genomic_DNA"/>
</dbReference>
<dbReference type="PROSITE" id="PS51257">
    <property type="entry name" value="PROKAR_LIPOPROTEIN"/>
    <property type="match status" value="1"/>
</dbReference>
<dbReference type="STRING" id="448385.sce2669"/>
<dbReference type="BioCyc" id="SCEL448385:SCE_RS13690-MONOMER"/>
<gene>
    <name evidence="1" type="ordered locus">sce2669</name>
</gene>
<keyword evidence="2" id="KW-1185">Reference proteome</keyword>
<sequence length="244" mass="25424">MAGMAMRTTYGHRGRRGARVATLLGALVGGCVVSPQPSPPVHEPILDTGLVGVSGDPQVLRQQVFLKGEPGAVEPAEGVVVVTNLDSADAPVIAEISRDGSFVAAVDASTDQVLRIQVKQGERRSEPVDLQLTGEPISAAQTMLAHLPCLTIEPASWVSLEAGESDVVVRNTCAEDVSIGAPRLRRGAGPFGFSPAEAFVVPAGESAVVTVHADGEGVEREDVLFLEVTAPEPGRRVLTLTLPD</sequence>
<protein>
    <recommendedName>
        <fullName evidence="3">Lipoprotein</fullName>
    </recommendedName>
</protein>
<dbReference type="Proteomes" id="UP000002139">
    <property type="component" value="Chromosome"/>
</dbReference>
<proteinExistence type="predicted"/>
<evidence type="ECO:0008006" key="3">
    <source>
        <dbReference type="Google" id="ProtNLM"/>
    </source>
</evidence>
<dbReference type="HOGENOM" id="CLU_1189286_0_0_7"/>